<dbReference type="Proteomes" id="UP000799770">
    <property type="component" value="Unassembled WGS sequence"/>
</dbReference>
<feature type="non-terminal residue" evidence="3">
    <location>
        <position position="99"/>
    </location>
</feature>
<feature type="chain" id="PRO_5025414953" description="Secreted protein" evidence="2">
    <location>
        <begin position="16"/>
        <end position="99"/>
    </location>
</feature>
<dbReference type="AlphaFoldDB" id="A0A6A5ZT08"/>
<proteinExistence type="predicted"/>
<evidence type="ECO:0000313" key="3">
    <source>
        <dbReference type="EMBL" id="KAF2121977.1"/>
    </source>
</evidence>
<feature type="compositionally biased region" description="Polar residues" evidence="1">
    <location>
        <begin position="62"/>
        <end position="77"/>
    </location>
</feature>
<accession>A0A6A5ZT08</accession>
<feature type="region of interest" description="Disordered" evidence="1">
    <location>
        <begin position="48"/>
        <end position="99"/>
    </location>
</feature>
<gene>
    <name evidence="3" type="ORF">BDV96DRAFT_562749</name>
</gene>
<feature type="compositionally biased region" description="Basic and acidic residues" evidence="1">
    <location>
        <begin position="48"/>
        <end position="61"/>
    </location>
</feature>
<reference evidence="3" key="1">
    <citation type="journal article" date="2020" name="Stud. Mycol.">
        <title>101 Dothideomycetes genomes: a test case for predicting lifestyles and emergence of pathogens.</title>
        <authorList>
            <person name="Haridas S."/>
            <person name="Albert R."/>
            <person name="Binder M."/>
            <person name="Bloem J."/>
            <person name="Labutti K."/>
            <person name="Salamov A."/>
            <person name="Andreopoulos B."/>
            <person name="Baker S."/>
            <person name="Barry K."/>
            <person name="Bills G."/>
            <person name="Bluhm B."/>
            <person name="Cannon C."/>
            <person name="Castanera R."/>
            <person name="Culley D."/>
            <person name="Daum C."/>
            <person name="Ezra D."/>
            <person name="Gonzalez J."/>
            <person name="Henrissat B."/>
            <person name="Kuo A."/>
            <person name="Liang C."/>
            <person name="Lipzen A."/>
            <person name="Lutzoni F."/>
            <person name="Magnuson J."/>
            <person name="Mondo S."/>
            <person name="Nolan M."/>
            <person name="Ohm R."/>
            <person name="Pangilinan J."/>
            <person name="Park H.-J."/>
            <person name="Ramirez L."/>
            <person name="Alfaro M."/>
            <person name="Sun H."/>
            <person name="Tritt A."/>
            <person name="Yoshinaga Y."/>
            <person name="Zwiers L.-H."/>
            <person name="Turgeon B."/>
            <person name="Goodwin S."/>
            <person name="Spatafora J."/>
            <person name="Crous P."/>
            <person name="Grigoriev I."/>
        </authorList>
    </citation>
    <scope>NUCLEOTIDE SEQUENCE</scope>
    <source>
        <strain evidence="3">CBS 627.86</strain>
    </source>
</reference>
<feature type="compositionally biased region" description="Basic residues" evidence="1">
    <location>
        <begin position="83"/>
        <end position="92"/>
    </location>
</feature>
<organism evidence="3 4">
    <name type="scientific">Lophiotrema nucula</name>
    <dbReference type="NCBI Taxonomy" id="690887"/>
    <lineage>
        <taxon>Eukaryota</taxon>
        <taxon>Fungi</taxon>
        <taxon>Dikarya</taxon>
        <taxon>Ascomycota</taxon>
        <taxon>Pezizomycotina</taxon>
        <taxon>Dothideomycetes</taxon>
        <taxon>Pleosporomycetidae</taxon>
        <taxon>Pleosporales</taxon>
        <taxon>Lophiotremataceae</taxon>
        <taxon>Lophiotrema</taxon>
    </lineage>
</organism>
<keyword evidence="2" id="KW-0732">Signal</keyword>
<feature type="signal peptide" evidence="2">
    <location>
        <begin position="1"/>
        <end position="15"/>
    </location>
</feature>
<evidence type="ECO:0000313" key="4">
    <source>
        <dbReference type="Proteomes" id="UP000799770"/>
    </source>
</evidence>
<evidence type="ECO:0000256" key="2">
    <source>
        <dbReference type="SAM" id="SignalP"/>
    </source>
</evidence>
<protein>
    <recommendedName>
        <fullName evidence="5">Secreted protein</fullName>
    </recommendedName>
</protein>
<evidence type="ECO:0000256" key="1">
    <source>
        <dbReference type="SAM" id="MobiDB-lite"/>
    </source>
</evidence>
<keyword evidence="4" id="KW-1185">Reference proteome</keyword>
<name>A0A6A5ZT08_9PLEO</name>
<evidence type="ECO:0008006" key="5">
    <source>
        <dbReference type="Google" id="ProtNLM"/>
    </source>
</evidence>
<dbReference type="EMBL" id="ML977311">
    <property type="protein sequence ID" value="KAF2121977.1"/>
    <property type="molecule type" value="Genomic_DNA"/>
</dbReference>
<sequence>MISYLLISLSHVLSSLHLALHSHRTCLPTDAHNEAVPHPHFARAHFETRQTKTFHSPDSRTTRLQHSLTRPRTQCLNQEAGRFKLKRRRRRSPAQSQRS</sequence>